<keyword evidence="3" id="KW-0808">Transferase</keyword>
<feature type="transmembrane region" description="Helical" evidence="9">
    <location>
        <begin position="336"/>
        <end position="355"/>
    </location>
</feature>
<evidence type="ECO:0000259" key="10">
    <source>
        <dbReference type="PROSITE" id="PS50011"/>
    </source>
</evidence>
<evidence type="ECO:0000256" key="1">
    <source>
        <dbReference type="ARBA" id="ARBA00012513"/>
    </source>
</evidence>
<evidence type="ECO:0000256" key="4">
    <source>
        <dbReference type="ARBA" id="ARBA00022741"/>
    </source>
</evidence>
<dbReference type="CDD" id="cd06577">
    <property type="entry name" value="PASTA_pknB"/>
    <property type="match status" value="3"/>
</dbReference>
<keyword evidence="4" id="KW-0547">Nucleotide-binding</keyword>
<dbReference type="STRING" id="1203076.GCA_000312405_00782"/>
<proteinExistence type="predicted"/>
<keyword evidence="9" id="KW-0472">Membrane</keyword>
<accession>A0A0R2GYI3</accession>
<evidence type="ECO:0000256" key="7">
    <source>
        <dbReference type="ARBA" id="ARBA00047899"/>
    </source>
</evidence>
<evidence type="ECO:0000313" key="13">
    <source>
        <dbReference type="Proteomes" id="UP000051639"/>
    </source>
</evidence>
<evidence type="ECO:0000256" key="2">
    <source>
        <dbReference type="ARBA" id="ARBA00022527"/>
    </source>
</evidence>
<dbReference type="SMART" id="SM00220">
    <property type="entry name" value="S_TKc"/>
    <property type="match status" value="1"/>
</dbReference>
<comment type="caution">
    <text evidence="12">The sequence shown here is derived from an EMBL/GenBank/DDBJ whole genome shotgun (WGS) entry which is preliminary data.</text>
</comment>
<protein>
    <recommendedName>
        <fullName evidence="1">non-specific serine/threonine protein kinase</fullName>
        <ecNumber evidence="1">2.7.11.1</ecNumber>
    </recommendedName>
</protein>
<comment type="catalytic activity">
    <reaction evidence="7">
        <text>L-threonyl-[protein] + ATP = O-phospho-L-threonyl-[protein] + ADP + H(+)</text>
        <dbReference type="Rhea" id="RHEA:46608"/>
        <dbReference type="Rhea" id="RHEA-COMP:11060"/>
        <dbReference type="Rhea" id="RHEA-COMP:11605"/>
        <dbReference type="ChEBI" id="CHEBI:15378"/>
        <dbReference type="ChEBI" id="CHEBI:30013"/>
        <dbReference type="ChEBI" id="CHEBI:30616"/>
        <dbReference type="ChEBI" id="CHEBI:61977"/>
        <dbReference type="ChEBI" id="CHEBI:456216"/>
        <dbReference type="EC" id="2.7.11.1"/>
    </reaction>
</comment>
<dbReference type="InterPro" id="IPR000719">
    <property type="entry name" value="Prot_kinase_dom"/>
</dbReference>
<dbReference type="Gene3D" id="2.60.40.2560">
    <property type="match status" value="1"/>
</dbReference>
<dbReference type="OrthoDB" id="9788659at2"/>
<dbReference type="Proteomes" id="UP000051639">
    <property type="component" value="Unassembled WGS sequence"/>
</dbReference>
<dbReference type="PROSITE" id="PS51178">
    <property type="entry name" value="PASTA"/>
    <property type="match status" value="2"/>
</dbReference>
<dbReference type="FunFam" id="3.30.200.20:FF:000035">
    <property type="entry name" value="Serine/threonine protein kinase Stk1"/>
    <property type="match status" value="1"/>
</dbReference>
<dbReference type="Pfam" id="PF00069">
    <property type="entry name" value="Pkinase"/>
    <property type="match status" value="1"/>
</dbReference>
<dbReference type="Gene3D" id="1.10.510.10">
    <property type="entry name" value="Transferase(Phosphotransferase) domain 1"/>
    <property type="match status" value="1"/>
</dbReference>
<dbReference type="PROSITE" id="PS00108">
    <property type="entry name" value="PROTEIN_KINASE_ST"/>
    <property type="match status" value="1"/>
</dbReference>
<dbReference type="InterPro" id="IPR008271">
    <property type="entry name" value="Ser/Thr_kinase_AS"/>
</dbReference>
<name>A0A0R2GYI3_9LACO</name>
<dbReference type="GO" id="GO:0004674">
    <property type="term" value="F:protein serine/threonine kinase activity"/>
    <property type="evidence" value="ECO:0007669"/>
    <property type="project" value="UniProtKB-KW"/>
</dbReference>
<dbReference type="PANTHER" id="PTHR43289:SF34">
    <property type="entry name" value="SERINE_THREONINE-PROTEIN KINASE YBDM-RELATED"/>
    <property type="match status" value="1"/>
</dbReference>
<dbReference type="PANTHER" id="PTHR43289">
    <property type="entry name" value="MITOGEN-ACTIVATED PROTEIN KINASE KINASE KINASE 20-RELATED"/>
    <property type="match status" value="1"/>
</dbReference>
<reference evidence="12 13" key="1">
    <citation type="journal article" date="2015" name="Genome Announc.">
        <title>Expanding the biotechnology potential of lactobacilli through comparative genomics of 213 strains and associated genera.</title>
        <authorList>
            <person name="Sun Z."/>
            <person name="Harris H.M."/>
            <person name="McCann A."/>
            <person name="Guo C."/>
            <person name="Argimon S."/>
            <person name="Zhang W."/>
            <person name="Yang X."/>
            <person name="Jeffery I.B."/>
            <person name="Cooney J.C."/>
            <person name="Kagawa T.F."/>
            <person name="Liu W."/>
            <person name="Song Y."/>
            <person name="Salvetti E."/>
            <person name="Wrobel A."/>
            <person name="Rasinkangas P."/>
            <person name="Parkhill J."/>
            <person name="Rea M.C."/>
            <person name="O'Sullivan O."/>
            <person name="Ritari J."/>
            <person name="Douillard F.P."/>
            <person name="Paul Ross R."/>
            <person name="Yang R."/>
            <person name="Briner A.E."/>
            <person name="Felis G.E."/>
            <person name="de Vos W.M."/>
            <person name="Barrangou R."/>
            <person name="Klaenhammer T.R."/>
            <person name="Caufield P.W."/>
            <person name="Cui Y."/>
            <person name="Zhang H."/>
            <person name="O'Toole P.W."/>
        </authorList>
    </citation>
    <scope>NUCLEOTIDE SEQUENCE [LARGE SCALE GENOMIC DNA]</scope>
    <source>
        <strain evidence="12 13">DSM 14792</strain>
    </source>
</reference>
<dbReference type="PROSITE" id="PS50011">
    <property type="entry name" value="PROTEIN_KINASE_DOM"/>
    <property type="match status" value="1"/>
</dbReference>
<dbReference type="PATRIC" id="fig|148604.4.peg.1152"/>
<dbReference type="FunFam" id="1.10.510.10:FF:000021">
    <property type="entry name" value="Serine/threonine protein kinase"/>
    <property type="match status" value="1"/>
</dbReference>
<evidence type="ECO:0000256" key="5">
    <source>
        <dbReference type="ARBA" id="ARBA00022777"/>
    </source>
</evidence>
<keyword evidence="9" id="KW-1133">Transmembrane helix</keyword>
<dbReference type="CDD" id="cd14014">
    <property type="entry name" value="STKc_PknB_like"/>
    <property type="match status" value="1"/>
</dbReference>
<gene>
    <name evidence="12" type="ORF">IV41_GL001115</name>
</gene>
<dbReference type="AlphaFoldDB" id="A0A0R2GYI3"/>
<keyword evidence="13" id="KW-1185">Reference proteome</keyword>
<feature type="domain" description="PASTA" evidence="11">
    <location>
        <begin position="489"/>
        <end position="555"/>
    </location>
</feature>
<keyword evidence="5 12" id="KW-0418">Kinase</keyword>
<dbReference type="NCBIfam" id="NF033483">
    <property type="entry name" value="PknB_PASTA_kin"/>
    <property type="match status" value="1"/>
</dbReference>
<dbReference type="RefSeq" id="WP_056993713.1">
    <property type="nucleotide sequence ID" value="NZ_JQBA01000003.1"/>
</dbReference>
<feature type="domain" description="Protein kinase" evidence="10">
    <location>
        <begin position="11"/>
        <end position="281"/>
    </location>
</feature>
<feature type="domain" description="PASTA" evidence="11">
    <location>
        <begin position="421"/>
        <end position="488"/>
    </location>
</feature>
<evidence type="ECO:0000313" key="12">
    <source>
        <dbReference type="EMBL" id="KRN45374.1"/>
    </source>
</evidence>
<dbReference type="EMBL" id="JQBA01000003">
    <property type="protein sequence ID" value="KRN45374.1"/>
    <property type="molecule type" value="Genomic_DNA"/>
</dbReference>
<sequence>MKSGYKLNNRYRILRPLGEGGMANVYLAYDQVLERKVSVKLLRMDLRDDPKTQRRFEREAMAATQLNDPHIVGVYDVGTDHGMQYMVMQYVEGTDLKAFIKQNYPIPLPQVVDIMEQVLAAVETAHRHGIIHRDLKPQNILIDEDKNIKITDFGIAMASTANSLTQTNTLVGSVHYLSPEQARGSIATERSDIYSLGIILFELLTGHVPFEGETAVSIALKHFRDEMPSVRDINPAIPQPLANVVYKATAKSPQQRYESAAAMAADLKTALNPGREAEPRFQEHDACDDQTRVLDLAELKAADHQAQQQLAQDDSEEDTKQLAPLPTKAHSNWLRGLLVALAVVIVMALGGLWYFNRPIAVPSVAGKTPVQASRVLAHHHLKIGTITRENSATVAKGKVIKSASAAKVRYGRAVNLVVSDGVAHWKMKDLVGTDVDQAQQQLENLGFTVKIQKKHSDEIAEGQIIKQNVTAGKTIQPTKQVVTLTVSAGRKQIKIPNFKNKDIKDVQAFANEHGLQLTETKKKSTTVATNRVLAQTPKTGSTLAQGDTLTVTVATSGDQLKTTNIQISIPFDSNNGRKENRVQVYISDAYHNLTMEYEDITINQETVIYVPFTLRDNQMGAYKVIRNGRTIMSATNITG</sequence>
<keyword evidence="9" id="KW-0812">Transmembrane</keyword>
<dbReference type="GO" id="GO:0005524">
    <property type="term" value="F:ATP binding"/>
    <property type="evidence" value="ECO:0007669"/>
    <property type="project" value="UniProtKB-KW"/>
</dbReference>
<dbReference type="Gene3D" id="3.30.200.20">
    <property type="entry name" value="Phosphorylase Kinase, domain 1"/>
    <property type="match status" value="1"/>
</dbReference>
<dbReference type="SMART" id="SM00740">
    <property type="entry name" value="PASTA"/>
    <property type="match status" value="3"/>
</dbReference>
<evidence type="ECO:0000256" key="8">
    <source>
        <dbReference type="ARBA" id="ARBA00048679"/>
    </source>
</evidence>
<organism evidence="12 13">
    <name type="scientific">Limosilactobacillus ingluviei</name>
    <dbReference type="NCBI Taxonomy" id="148604"/>
    <lineage>
        <taxon>Bacteria</taxon>
        <taxon>Bacillati</taxon>
        <taxon>Bacillota</taxon>
        <taxon>Bacilli</taxon>
        <taxon>Lactobacillales</taxon>
        <taxon>Lactobacillaceae</taxon>
        <taxon>Limosilactobacillus</taxon>
    </lineage>
</organism>
<keyword evidence="6" id="KW-0067">ATP-binding</keyword>
<dbReference type="SUPFAM" id="SSF56112">
    <property type="entry name" value="Protein kinase-like (PK-like)"/>
    <property type="match status" value="1"/>
</dbReference>
<dbReference type="InterPro" id="IPR005543">
    <property type="entry name" value="PASTA_dom"/>
</dbReference>
<dbReference type="Gene3D" id="3.30.10.20">
    <property type="match status" value="3"/>
</dbReference>
<comment type="catalytic activity">
    <reaction evidence="8">
        <text>L-seryl-[protein] + ATP = O-phospho-L-seryl-[protein] + ADP + H(+)</text>
        <dbReference type="Rhea" id="RHEA:17989"/>
        <dbReference type="Rhea" id="RHEA-COMP:9863"/>
        <dbReference type="Rhea" id="RHEA-COMP:11604"/>
        <dbReference type="ChEBI" id="CHEBI:15378"/>
        <dbReference type="ChEBI" id="CHEBI:29999"/>
        <dbReference type="ChEBI" id="CHEBI:30616"/>
        <dbReference type="ChEBI" id="CHEBI:83421"/>
        <dbReference type="ChEBI" id="CHEBI:456216"/>
        <dbReference type="EC" id="2.7.11.1"/>
    </reaction>
</comment>
<evidence type="ECO:0000259" key="11">
    <source>
        <dbReference type="PROSITE" id="PS51178"/>
    </source>
</evidence>
<dbReference type="Pfam" id="PF03793">
    <property type="entry name" value="PASTA"/>
    <property type="match status" value="3"/>
</dbReference>
<dbReference type="InterPro" id="IPR011009">
    <property type="entry name" value="Kinase-like_dom_sf"/>
</dbReference>
<keyword evidence="2" id="KW-0723">Serine/threonine-protein kinase</keyword>
<evidence type="ECO:0000256" key="3">
    <source>
        <dbReference type="ARBA" id="ARBA00022679"/>
    </source>
</evidence>
<evidence type="ECO:0000256" key="6">
    <source>
        <dbReference type="ARBA" id="ARBA00022840"/>
    </source>
</evidence>
<dbReference type="eggNOG" id="COG0515">
    <property type="taxonomic scope" value="Bacteria"/>
</dbReference>
<dbReference type="EC" id="2.7.11.1" evidence="1"/>
<evidence type="ECO:0000256" key="9">
    <source>
        <dbReference type="SAM" id="Phobius"/>
    </source>
</evidence>